<dbReference type="EnsemblMetazoa" id="Aqu2.1.19111_001">
    <property type="protein sequence ID" value="Aqu2.1.19111_001"/>
    <property type="gene ID" value="Aqu2.1.19111"/>
</dbReference>
<name>A0A1X7TW13_AMPQE</name>
<evidence type="ECO:0000313" key="1">
    <source>
        <dbReference type="EnsemblMetazoa" id="Aqu2.1.19111_001"/>
    </source>
</evidence>
<proteinExistence type="predicted"/>
<protein>
    <submittedName>
        <fullName evidence="1">Uncharacterized protein</fullName>
    </submittedName>
</protein>
<dbReference type="InParanoid" id="A0A1X7TW13"/>
<organism evidence="1">
    <name type="scientific">Amphimedon queenslandica</name>
    <name type="common">Sponge</name>
    <dbReference type="NCBI Taxonomy" id="400682"/>
    <lineage>
        <taxon>Eukaryota</taxon>
        <taxon>Metazoa</taxon>
        <taxon>Porifera</taxon>
        <taxon>Demospongiae</taxon>
        <taxon>Heteroscleromorpha</taxon>
        <taxon>Haplosclerida</taxon>
        <taxon>Niphatidae</taxon>
        <taxon>Amphimedon</taxon>
    </lineage>
</organism>
<sequence>LASPDPQLRYTYYMVLVWPRPFRSFYYTAWSQCGGTIASCMKKIARAWREYSSFIIISYAYCVESWTKRMRACVTV</sequence>
<reference evidence="1" key="1">
    <citation type="submission" date="2017-05" db="UniProtKB">
        <authorList>
            <consortium name="EnsemblMetazoa"/>
        </authorList>
    </citation>
    <scope>IDENTIFICATION</scope>
</reference>
<dbReference type="AlphaFoldDB" id="A0A1X7TW13"/>
<accession>A0A1X7TW13</accession>